<evidence type="ECO:0000313" key="1">
    <source>
        <dbReference type="EMBL" id="CAH0991144.1"/>
    </source>
</evidence>
<evidence type="ECO:0000313" key="2">
    <source>
        <dbReference type="Proteomes" id="UP000838100"/>
    </source>
</evidence>
<proteinExistence type="predicted"/>
<sequence length="208" mass="23406">MIEDVFPHLGELVVEKILGEDISYFAKRLNLPENEIQSVHRQLPLEFPGAPIIFDGFSTLDLGILLKNGKVLPIELKLGYTGLARASVNKMLAPCSVSAHTSEYRVSGKIFSILNRNFDRKLVEVIGGSQLSTRIEGRIFPLADEWSIIARNSVISSWKKLPPDFNSLQKYISIEDICSNYGEDKFNKLISDLLSNINYYDTWLANNA</sequence>
<gene>
    <name evidence="1" type="ORF">SIN8267_01246</name>
</gene>
<dbReference type="Proteomes" id="UP000838100">
    <property type="component" value="Unassembled WGS sequence"/>
</dbReference>
<dbReference type="RefSeq" id="WP_237443800.1">
    <property type="nucleotide sequence ID" value="NZ_CAKLPX010000001.1"/>
</dbReference>
<organism evidence="1 2">
    <name type="scientific">Sinobacterium norvegicum</name>
    <dbReference type="NCBI Taxonomy" id="1641715"/>
    <lineage>
        <taxon>Bacteria</taxon>
        <taxon>Pseudomonadati</taxon>
        <taxon>Pseudomonadota</taxon>
        <taxon>Gammaproteobacteria</taxon>
        <taxon>Cellvibrionales</taxon>
        <taxon>Spongiibacteraceae</taxon>
        <taxon>Sinobacterium</taxon>
    </lineage>
</organism>
<comment type="caution">
    <text evidence="1">The sequence shown here is derived from an EMBL/GenBank/DDBJ whole genome shotgun (WGS) entry which is preliminary data.</text>
</comment>
<reference evidence="1" key="1">
    <citation type="submission" date="2021-12" db="EMBL/GenBank/DDBJ databases">
        <authorList>
            <person name="Rodrigo-Torres L."/>
            <person name="Arahal R. D."/>
            <person name="Lucena T."/>
        </authorList>
    </citation>
    <scope>NUCLEOTIDE SEQUENCE</scope>
    <source>
        <strain evidence="1">CECT 8267</strain>
    </source>
</reference>
<name>A0ABM9ADY4_9GAMM</name>
<keyword evidence="2" id="KW-1185">Reference proteome</keyword>
<accession>A0ABM9ADY4</accession>
<protein>
    <submittedName>
        <fullName evidence="1">Uncharacterized protein</fullName>
    </submittedName>
</protein>
<dbReference type="EMBL" id="CAKLPX010000001">
    <property type="protein sequence ID" value="CAH0991144.1"/>
    <property type="molecule type" value="Genomic_DNA"/>
</dbReference>